<gene>
    <name evidence="3" type="ORF">EI77_02840</name>
</gene>
<evidence type="ECO:0000313" key="4">
    <source>
        <dbReference type="Proteomes" id="UP000295662"/>
    </source>
</evidence>
<keyword evidence="1" id="KW-0472">Membrane</keyword>
<feature type="chain" id="PRO_5020627559" evidence="2">
    <location>
        <begin position="35"/>
        <end position="245"/>
    </location>
</feature>
<name>A0A4R7RY74_9BACT</name>
<feature type="transmembrane region" description="Helical" evidence="1">
    <location>
        <begin position="211"/>
        <end position="233"/>
    </location>
</feature>
<keyword evidence="4" id="KW-1185">Reference proteome</keyword>
<sequence length="245" mass="27408">MRRSILDPICSCFLARLIKGAFLLACILPLPASAHPADVTPLRILVERQQLELRFTFSLFTLARMMPLDKDQDHFLAPAELNAVKPALTQFLQKHVLIRINDHPTGLGTIARWEPLWPGSEPVDLRTADRSVDVFFTLPSAEVIANAWMEFTFFPQLGELASVQASYEQGTLVMQVPFTPHQPDYSYDTGFAVEDLFQKPAPASPPPTHSFWRLNLVNILIFVFIGGMVGLIFRKPRKGAPASTP</sequence>
<keyword evidence="1" id="KW-1133">Transmembrane helix</keyword>
<keyword evidence="1" id="KW-0812">Transmembrane</keyword>
<evidence type="ECO:0000256" key="1">
    <source>
        <dbReference type="SAM" id="Phobius"/>
    </source>
</evidence>
<dbReference type="EMBL" id="SOCA01000004">
    <property type="protein sequence ID" value="TDU70791.1"/>
    <property type="molecule type" value="Genomic_DNA"/>
</dbReference>
<evidence type="ECO:0000313" key="3">
    <source>
        <dbReference type="EMBL" id="TDU70791.1"/>
    </source>
</evidence>
<protein>
    <submittedName>
        <fullName evidence="3">Uncharacterized protein</fullName>
    </submittedName>
</protein>
<evidence type="ECO:0000256" key="2">
    <source>
        <dbReference type="SAM" id="SignalP"/>
    </source>
</evidence>
<dbReference type="RefSeq" id="WP_133795879.1">
    <property type="nucleotide sequence ID" value="NZ_SOCA01000004.1"/>
</dbReference>
<feature type="signal peptide" evidence="2">
    <location>
        <begin position="1"/>
        <end position="34"/>
    </location>
</feature>
<accession>A0A4R7RY74</accession>
<proteinExistence type="predicted"/>
<organism evidence="3 4">
    <name type="scientific">Prosthecobacter fusiformis</name>
    <dbReference type="NCBI Taxonomy" id="48464"/>
    <lineage>
        <taxon>Bacteria</taxon>
        <taxon>Pseudomonadati</taxon>
        <taxon>Verrucomicrobiota</taxon>
        <taxon>Verrucomicrobiia</taxon>
        <taxon>Verrucomicrobiales</taxon>
        <taxon>Verrucomicrobiaceae</taxon>
        <taxon>Prosthecobacter</taxon>
    </lineage>
</organism>
<keyword evidence="2" id="KW-0732">Signal</keyword>
<reference evidence="3 4" key="1">
    <citation type="submission" date="2019-03" db="EMBL/GenBank/DDBJ databases">
        <title>Genomic Encyclopedia of Archaeal and Bacterial Type Strains, Phase II (KMG-II): from individual species to whole genera.</title>
        <authorList>
            <person name="Goeker M."/>
        </authorList>
    </citation>
    <scope>NUCLEOTIDE SEQUENCE [LARGE SCALE GENOMIC DNA]</scope>
    <source>
        <strain evidence="3 4">ATCC 25309</strain>
    </source>
</reference>
<comment type="caution">
    <text evidence="3">The sequence shown here is derived from an EMBL/GenBank/DDBJ whole genome shotgun (WGS) entry which is preliminary data.</text>
</comment>
<dbReference type="AlphaFoldDB" id="A0A4R7RY74"/>
<dbReference type="OrthoDB" id="9832988at2"/>
<dbReference type="Proteomes" id="UP000295662">
    <property type="component" value="Unassembled WGS sequence"/>
</dbReference>